<sequence length="51" mass="5746">MDDKLYLPVVIGVDNTSYKEVLAVVDGYRESEVSWLEVLSQLTCQDINISP</sequence>
<dbReference type="Proteomes" id="UP000219020">
    <property type="component" value="Unassembled WGS sequence"/>
</dbReference>
<protein>
    <recommendedName>
        <fullName evidence="3">Mobile element protein</fullName>
    </recommendedName>
</protein>
<dbReference type="AlphaFoldDB" id="A0A2A5T0N3"/>
<gene>
    <name evidence="1" type="ORF">BTN49_2734</name>
</gene>
<proteinExistence type="predicted"/>
<organism evidence="1 2">
    <name type="scientific">Candidatus Enterovibrio escicola</name>
    <dbReference type="NCBI Taxonomy" id="1927127"/>
    <lineage>
        <taxon>Bacteria</taxon>
        <taxon>Pseudomonadati</taxon>
        <taxon>Pseudomonadota</taxon>
        <taxon>Gammaproteobacteria</taxon>
        <taxon>Vibrionales</taxon>
        <taxon>Vibrionaceae</taxon>
        <taxon>Enterovibrio</taxon>
    </lineage>
</organism>
<dbReference type="EMBL" id="NBYY01000031">
    <property type="protein sequence ID" value="PCS21722.1"/>
    <property type="molecule type" value="Genomic_DNA"/>
</dbReference>
<comment type="caution">
    <text evidence="1">The sequence shown here is derived from an EMBL/GenBank/DDBJ whole genome shotgun (WGS) entry which is preliminary data.</text>
</comment>
<evidence type="ECO:0000313" key="2">
    <source>
        <dbReference type="Proteomes" id="UP000219020"/>
    </source>
</evidence>
<name>A0A2A5T0N3_9GAMM</name>
<evidence type="ECO:0000313" key="1">
    <source>
        <dbReference type="EMBL" id="PCS21722.1"/>
    </source>
</evidence>
<accession>A0A2A5T0N3</accession>
<keyword evidence="2" id="KW-1185">Reference proteome</keyword>
<evidence type="ECO:0008006" key="3">
    <source>
        <dbReference type="Google" id="ProtNLM"/>
    </source>
</evidence>
<reference evidence="2" key="1">
    <citation type="submission" date="2017-04" db="EMBL/GenBank/DDBJ databases">
        <title>Genome evolution of the luminous symbionts of deep sea anglerfish.</title>
        <authorList>
            <person name="Hendry T.A."/>
        </authorList>
    </citation>
    <scope>NUCLEOTIDE SEQUENCE [LARGE SCALE GENOMIC DNA]</scope>
</reference>